<proteinExistence type="inferred from homology"/>
<dbReference type="SUPFAM" id="SSF52540">
    <property type="entry name" value="P-loop containing nucleoside triphosphate hydrolases"/>
    <property type="match status" value="1"/>
</dbReference>
<dbReference type="PANTHER" id="PTHR43134">
    <property type="entry name" value="SIGNAL RECOGNITION PARTICLE RECEPTOR SUBUNIT ALPHA"/>
    <property type="match status" value="1"/>
</dbReference>
<dbReference type="HAMAP" id="MF_00920">
    <property type="entry name" value="FtsY"/>
    <property type="match status" value="1"/>
</dbReference>
<keyword evidence="5" id="KW-0547">Nucleotide-binding</keyword>
<feature type="compositionally biased region" description="Acidic residues" evidence="10">
    <location>
        <begin position="24"/>
        <end position="36"/>
    </location>
</feature>
<protein>
    <submittedName>
        <fullName evidence="12">Signal recognition particle receptor FtsY</fullName>
    </submittedName>
</protein>
<evidence type="ECO:0000256" key="7">
    <source>
        <dbReference type="ARBA" id="ARBA00023134"/>
    </source>
</evidence>
<comment type="similarity">
    <text evidence="2">Belongs to the GTP-binding SRP family.</text>
</comment>
<dbReference type="SMART" id="SM00382">
    <property type="entry name" value="AAA"/>
    <property type="match status" value="1"/>
</dbReference>
<evidence type="ECO:0000256" key="1">
    <source>
        <dbReference type="ARBA" id="ARBA00004413"/>
    </source>
</evidence>
<dbReference type="SMART" id="SM00962">
    <property type="entry name" value="SRP54"/>
    <property type="match status" value="1"/>
</dbReference>
<keyword evidence="8" id="KW-0472">Membrane</keyword>
<dbReference type="Pfam" id="PF02881">
    <property type="entry name" value="SRP54_N"/>
    <property type="match status" value="1"/>
</dbReference>
<dbReference type="GO" id="GO:0005525">
    <property type="term" value="F:GTP binding"/>
    <property type="evidence" value="ECO:0007669"/>
    <property type="project" value="UniProtKB-KW"/>
</dbReference>
<keyword evidence="6" id="KW-0378">Hydrolase</keyword>
<feature type="domain" description="SRP54-type proteins GTP-binding" evidence="11">
    <location>
        <begin position="372"/>
        <end position="385"/>
    </location>
</feature>
<dbReference type="PROSITE" id="PS00300">
    <property type="entry name" value="SRP54"/>
    <property type="match status" value="1"/>
</dbReference>
<organism evidence="12">
    <name type="scientific">uncultured organism</name>
    <dbReference type="NCBI Taxonomy" id="155900"/>
    <lineage>
        <taxon>unclassified sequences</taxon>
        <taxon>environmental samples</taxon>
    </lineage>
</organism>
<dbReference type="GO" id="GO:0005047">
    <property type="term" value="F:signal recognition particle binding"/>
    <property type="evidence" value="ECO:0007669"/>
    <property type="project" value="TreeGrafter"/>
</dbReference>
<comment type="subcellular location">
    <subcellularLocation>
        <location evidence="1">Cell membrane</location>
        <topology evidence="1">Peripheral membrane protein</topology>
        <orientation evidence="1">Cytoplasmic side</orientation>
    </subcellularLocation>
</comment>
<dbReference type="NCBIfam" id="TIGR00064">
    <property type="entry name" value="ftsY"/>
    <property type="match status" value="1"/>
</dbReference>
<feature type="compositionally biased region" description="Basic residues" evidence="10">
    <location>
        <begin position="1"/>
        <end position="12"/>
    </location>
</feature>
<dbReference type="AlphaFoldDB" id="A0A5B8RGF2"/>
<dbReference type="EMBL" id="MN079203">
    <property type="protein sequence ID" value="QEA07113.1"/>
    <property type="molecule type" value="Genomic_DNA"/>
</dbReference>
<evidence type="ECO:0000256" key="6">
    <source>
        <dbReference type="ARBA" id="ARBA00022801"/>
    </source>
</evidence>
<evidence type="ECO:0000259" key="11">
    <source>
        <dbReference type="PROSITE" id="PS00300"/>
    </source>
</evidence>
<name>A0A5B8RGF2_9ZZZZ</name>
<keyword evidence="3" id="KW-1003">Cell membrane</keyword>
<evidence type="ECO:0000256" key="3">
    <source>
        <dbReference type="ARBA" id="ARBA00022475"/>
    </source>
</evidence>
<dbReference type="InterPro" id="IPR042101">
    <property type="entry name" value="SRP54_N_sf"/>
</dbReference>
<gene>
    <name evidence="12" type="primary">ftsY_3</name>
    <name evidence="12" type="ORF">KBTEX_03458</name>
</gene>
<dbReference type="GO" id="GO:0006605">
    <property type="term" value="P:protein targeting"/>
    <property type="evidence" value="ECO:0007669"/>
    <property type="project" value="TreeGrafter"/>
</dbReference>
<dbReference type="GO" id="GO:0005886">
    <property type="term" value="C:plasma membrane"/>
    <property type="evidence" value="ECO:0007669"/>
    <property type="project" value="UniProtKB-SubCell"/>
</dbReference>
<dbReference type="SMART" id="SM00963">
    <property type="entry name" value="SRP54_N"/>
    <property type="match status" value="1"/>
</dbReference>
<feature type="region of interest" description="Disordered" evidence="10">
    <location>
        <begin position="1"/>
        <end position="100"/>
    </location>
</feature>
<evidence type="ECO:0000256" key="8">
    <source>
        <dbReference type="ARBA" id="ARBA00023136"/>
    </source>
</evidence>
<sequence length="408" mass="42921">MFGFGRRRKGKQPPRDEAPRPEDGESTGDDAPEQAAEETSGTGEPAPEPPRAGATPAEADDDTPETTPSPDGDPGRAAAAAEAEADAETATDAETGGGRRGWLQRLRAGLRKTGEGLSGLFLGRKTIDDDLLEDLETRLLMADVGVEATQRIIDDLTARLRRRELGDANALYHALREDMLAILEPVSAPLTIDPAHRPFVILTVGVNGVGKTTTIGKLASHYRGAGHGVLLAAGDTFRAAAVEQLRVWGERTGIPVISQPTGSDAASVVYDAHQAAIARGNDILIADTAGRLHTQSNLMEELKKIRRVLGKQDGTAPHEVLLVVDAGTGQNALAQARQFHEAVGVTGVVITKLDGTAKGGVVLAMAQQLGVPIRYIGVGERAEDLRPFDAGDFVDALLADTVEDGDDA</sequence>
<dbReference type="Gene3D" id="1.20.120.140">
    <property type="entry name" value="Signal recognition particle SRP54, nucleotide-binding domain"/>
    <property type="match status" value="1"/>
</dbReference>
<dbReference type="CDD" id="cd17874">
    <property type="entry name" value="FtsY"/>
    <property type="match status" value="1"/>
</dbReference>
<evidence type="ECO:0000256" key="5">
    <source>
        <dbReference type="ARBA" id="ARBA00022741"/>
    </source>
</evidence>
<keyword evidence="9 12" id="KW-0675">Receptor</keyword>
<evidence type="ECO:0000256" key="4">
    <source>
        <dbReference type="ARBA" id="ARBA00022490"/>
    </source>
</evidence>
<keyword evidence="7" id="KW-0342">GTP-binding</keyword>
<dbReference type="Pfam" id="PF00448">
    <property type="entry name" value="SRP54"/>
    <property type="match status" value="1"/>
</dbReference>
<evidence type="ECO:0000256" key="2">
    <source>
        <dbReference type="ARBA" id="ARBA00008531"/>
    </source>
</evidence>
<evidence type="ECO:0000256" key="10">
    <source>
        <dbReference type="SAM" id="MobiDB-lite"/>
    </source>
</evidence>
<keyword evidence="4" id="KW-0963">Cytoplasm</keyword>
<evidence type="ECO:0000256" key="9">
    <source>
        <dbReference type="ARBA" id="ARBA00023170"/>
    </source>
</evidence>
<feature type="compositionally biased region" description="Low complexity" evidence="10">
    <location>
        <begin position="41"/>
        <end position="57"/>
    </location>
</feature>
<feature type="compositionally biased region" description="Basic and acidic residues" evidence="10">
    <location>
        <begin position="13"/>
        <end position="23"/>
    </location>
</feature>
<evidence type="ECO:0000313" key="12">
    <source>
        <dbReference type="EMBL" id="QEA07113.1"/>
    </source>
</evidence>
<dbReference type="PANTHER" id="PTHR43134:SF1">
    <property type="entry name" value="SIGNAL RECOGNITION PARTICLE RECEPTOR SUBUNIT ALPHA"/>
    <property type="match status" value="1"/>
</dbReference>
<dbReference type="InterPro" id="IPR027417">
    <property type="entry name" value="P-loop_NTPase"/>
</dbReference>
<reference evidence="12" key="1">
    <citation type="submission" date="2019-06" db="EMBL/GenBank/DDBJ databases">
        <authorList>
            <person name="Murdoch R.W."/>
            <person name="Fathepure B."/>
        </authorList>
    </citation>
    <scope>NUCLEOTIDE SEQUENCE</scope>
</reference>
<accession>A0A5B8RGF2</accession>
<dbReference type="InterPro" id="IPR000897">
    <property type="entry name" value="SRP54_GTPase_dom"/>
</dbReference>
<dbReference type="FunFam" id="1.20.120.140:FF:000002">
    <property type="entry name" value="Signal recognition particle receptor FtsY"/>
    <property type="match status" value="1"/>
</dbReference>
<dbReference type="InterPro" id="IPR003593">
    <property type="entry name" value="AAA+_ATPase"/>
</dbReference>
<dbReference type="FunFam" id="3.40.50.300:FF:000053">
    <property type="entry name" value="Signal recognition particle receptor FtsY"/>
    <property type="match status" value="1"/>
</dbReference>
<dbReference type="InterPro" id="IPR004390">
    <property type="entry name" value="SR_rcpt_FtsY"/>
</dbReference>
<dbReference type="GO" id="GO:0003924">
    <property type="term" value="F:GTPase activity"/>
    <property type="evidence" value="ECO:0007669"/>
    <property type="project" value="TreeGrafter"/>
</dbReference>
<dbReference type="InterPro" id="IPR013822">
    <property type="entry name" value="Signal_recog_particl_SRP54_hlx"/>
</dbReference>
<feature type="compositionally biased region" description="Low complexity" evidence="10">
    <location>
        <begin position="65"/>
        <end position="82"/>
    </location>
</feature>
<dbReference type="Gene3D" id="3.40.50.300">
    <property type="entry name" value="P-loop containing nucleotide triphosphate hydrolases"/>
    <property type="match status" value="1"/>
</dbReference>